<keyword evidence="8" id="KW-0238">DNA-binding</keyword>
<evidence type="ECO:0000313" key="11">
    <source>
        <dbReference type="EMBL" id="CAD7235614.1"/>
    </source>
</evidence>
<comment type="similarity">
    <text evidence="2">Belongs to the krueppel C2H2-type zinc-finger protein family.</text>
</comment>
<evidence type="ECO:0000256" key="7">
    <source>
        <dbReference type="ARBA" id="ARBA00023015"/>
    </source>
</evidence>
<dbReference type="GO" id="GO:0000981">
    <property type="term" value="F:DNA-binding transcription factor activity, RNA polymerase II-specific"/>
    <property type="evidence" value="ECO:0007669"/>
    <property type="project" value="TreeGrafter"/>
</dbReference>
<dbReference type="InterPro" id="IPR036236">
    <property type="entry name" value="Znf_C2H2_sf"/>
</dbReference>
<dbReference type="EMBL" id="OB673757">
    <property type="protein sequence ID" value="CAD7235614.1"/>
    <property type="molecule type" value="Genomic_DNA"/>
</dbReference>
<dbReference type="FunFam" id="3.30.160.60:FF:000787">
    <property type="entry name" value="Zinc finger protein 784"/>
    <property type="match status" value="1"/>
</dbReference>
<evidence type="ECO:0000256" key="9">
    <source>
        <dbReference type="ARBA" id="ARBA00023163"/>
    </source>
</evidence>
<dbReference type="PANTHER" id="PTHR23235">
    <property type="entry name" value="KRUEPPEL-LIKE TRANSCRIPTION FACTOR"/>
    <property type="match status" value="1"/>
</dbReference>
<dbReference type="PROSITE" id="PS00028">
    <property type="entry name" value="ZINC_FINGER_C2H2_1"/>
    <property type="match status" value="3"/>
</dbReference>
<evidence type="ECO:0000256" key="5">
    <source>
        <dbReference type="ARBA" id="ARBA00022771"/>
    </source>
</evidence>
<sequence>MSEKIVNYEEQICSYSVFVLCVPSSILCPLDRLFHSKVEAFHHNRFSVFRGTSDLNTSLRVAESSLTMDLEEEFRTRVEAKSTEAGSRGYGIGEDFHDGEKDLLPSEVLLQPNANEIRPAKHDGKEGHACGVCNKEFKRAAELRRHERTHSGEKLFSCSLCGQSFSQSGHLRRHELIHTGGKPFRCLICDAAFAQSSTLRTHERTHTGEKPFRCPTCDAAFAHSSHLR</sequence>
<dbReference type="FunFam" id="3.30.160.60:FF:000145">
    <property type="entry name" value="Zinc finger protein 574"/>
    <property type="match status" value="1"/>
</dbReference>
<dbReference type="GO" id="GO:0005634">
    <property type="term" value="C:nucleus"/>
    <property type="evidence" value="ECO:0007669"/>
    <property type="project" value="UniProtKB-SubCell"/>
</dbReference>
<evidence type="ECO:0000256" key="3">
    <source>
        <dbReference type="ARBA" id="ARBA00022723"/>
    </source>
</evidence>
<dbReference type="Pfam" id="PF00096">
    <property type="entry name" value="zf-C2H2"/>
    <property type="match status" value="3"/>
</dbReference>
<evidence type="ECO:0000256" key="1">
    <source>
        <dbReference type="ARBA" id="ARBA00004123"/>
    </source>
</evidence>
<keyword evidence="3" id="KW-0479">Metal-binding</keyword>
<evidence type="ECO:0000256" key="6">
    <source>
        <dbReference type="ARBA" id="ARBA00022833"/>
    </source>
</evidence>
<evidence type="ECO:0000256" key="10">
    <source>
        <dbReference type="ARBA" id="ARBA00023242"/>
    </source>
</evidence>
<dbReference type="Gene3D" id="3.30.160.60">
    <property type="entry name" value="Classic Zinc Finger"/>
    <property type="match status" value="4"/>
</dbReference>
<dbReference type="AlphaFoldDB" id="A0A7R8ZT69"/>
<gene>
    <name evidence="11" type="ORF">CTOB1V02_LOCUS13429</name>
</gene>
<protein>
    <submittedName>
        <fullName evidence="11">Uncharacterized protein</fullName>
    </submittedName>
</protein>
<keyword evidence="5" id="KW-0863">Zinc-finger</keyword>
<evidence type="ECO:0000256" key="8">
    <source>
        <dbReference type="ARBA" id="ARBA00023125"/>
    </source>
</evidence>
<evidence type="ECO:0000256" key="4">
    <source>
        <dbReference type="ARBA" id="ARBA00022737"/>
    </source>
</evidence>
<keyword evidence="4" id="KW-0677">Repeat</keyword>
<feature type="non-terminal residue" evidence="11">
    <location>
        <position position="228"/>
    </location>
</feature>
<dbReference type="SMART" id="SM00355">
    <property type="entry name" value="ZnF_C2H2"/>
    <property type="match status" value="3"/>
</dbReference>
<dbReference type="FunFam" id="3.30.160.60:FF:001289">
    <property type="entry name" value="Zinc finger protein 574"/>
    <property type="match status" value="1"/>
</dbReference>
<dbReference type="SUPFAM" id="SSF57667">
    <property type="entry name" value="beta-beta-alpha zinc fingers"/>
    <property type="match status" value="2"/>
</dbReference>
<evidence type="ECO:0000256" key="2">
    <source>
        <dbReference type="ARBA" id="ARBA00006991"/>
    </source>
</evidence>
<keyword evidence="9" id="KW-0804">Transcription</keyword>
<dbReference type="PANTHER" id="PTHR23235:SF152">
    <property type="entry name" value="SI:DKEY-210J14.3"/>
    <property type="match status" value="1"/>
</dbReference>
<dbReference type="GO" id="GO:0008270">
    <property type="term" value="F:zinc ion binding"/>
    <property type="evidence" value="ECO:0007669"/>
    <property type="project" value="UniProtKB-KW"/>
</dbReference>
<accession>A0A7R8ZT69</accession>
<name>A0A7R8ZT69_9CRUS</name>
<organism evidence="11">
    <name type="scientific">Cyprideis torosa</name>
    <dbReference type="NCBI Taxonomy" id="163714"/>
    <lineage>
        <taxon>Eukaryota</taxon>
        <taxon>Metazoa</taxon>
        <taxon>Ecdysozoa</taxon>
        <taxon>Arthropoda</taxon>
        <taxon>Crustacea</taxon>
        <taxon>Oligostraca</taxon>
        <taxon>Ostracoda</taxon>
        <taxon>Podocopa</taxon>
        <taxon>Podocopida</taxon>
        <taxon>Cytherocopina</taxon>
        <taxon>Cytheroidea</taxon>
        <taxon>Cytherideidae</taxon>
        <taxon>Cyprideis</taxon>
    </lineage>
</organism>
<dbReference type="FunFam" id="3.30.160.60:FF:000065">
    <property type="entry name" value="B-cell CLL/lymphoma 6, member B"/>
    <property type="match status" value="1"/>
</dbReference>
<comment type="subcellular location">
    <subcellularLocation>
        <location evidence="1">Nucleus</location>
    </subcellularLocation>
</comment>
<keyword evidence="6" id="KW-0862">Zinc</keyword>
<proteinExistence type="inferred from homology"/>
<reference evidence="11" key="1">
    <citation type="submission" date="2020-11" db="EMBL/GenBank/DDBJ databases">
        <authorList>
            <person name="Tran Van P."/>
        </authorList>
    </citation>
    <scope>NUCLEOTIDE SEQUENCE</scope>
</reference>
<keyword evidence="7" id="KW-0805">Transcription regulation</keyword>
<dbReference type="GO" id="GO:0000978">
    <property type="term" value="F:RNA polymerase II cis-regulatory region sequence-specific DNA binding"/>
    <property type="evidence" value="ECO:0007669"/>
    <property type="project" value="TreeGrafter"/>
</dbReference>
<dbReference type="InterPro" id="IPR013087">
    <property type="entry name" value="Znf_C2H2_type"/>
</dbReference>
<dbReference type="PROSITE" id="PS50157">
    <property type="entry name" value="ZINC_FINGER_C2H2_2"/>
    <property type="match status" value="3"/>
</dbReference>
<keyword evidence="10" id="KW-0539">Nucleus</keyword>
<dbReference type="OrthoDB" id="6343205at2759"/>